<keyword evidence="3" id="KW-1185">Reference proteome</keyword>
<dbReference type="RefSeq" id="WP_204868751.1">
    <property type="nucleotide sequence ID" value="NZ_JAFBBK010000001.1"/>
</dbReference>
<gene>
    <name evidence="2" type="ORF">JOE42_002505</name>
</gene>
<feature type="chain" id="PRO_5045598752" description="Ig-like domain-containing protein" evidence="1">
    <location>
        <begin position="31"/>
        <end position="154"/>
    </location>
</feature>
<dbReference type="Proteomes" id="UP000703038">
    <property type="component" value="Unassembled WGS sequence"/>
</dbReference>
<name>A0ABS2KV08_9NOCA</name>
<accession>A0ABS2KV08</accession>
<comment type="caution">
    <text evidence="2">The sequence shown here is derived from an EMBL/GenBank/DDBJ whole genome shotgun (WGS) entry which is preliminary data.</text>
</comment>
<keyword evidence="1" id="KW-0732">Signal</keyword>
<proteinExistence type="predicted"/>
<dbReference type="EMBL" id="JAFBBK010000001">
    <property type="protein sequence ID" value="MBM7415772.1"/>
    <property type="molecule type" value="Genomic_DNA"/>
</dbReference>
<evidence type="ECO:0000313" key="2">
    <source>
        <dbReference type="EMBL" id="MBM7415772.1"/>
    </source>
</evidence>
<evidence type="ECO:0000256" key="1">
    <source>
        <dbReference type="SAM" id="SignalP"/>
    </source>
</evidence>
<sequence length="154" mass="15505">MRSLTKLAGAAFVGITAATMSVVGAGTASAVDYPAPVPVDPAAFLQGDVAYFSTGAANCSITPAGVVGCDLPGGEYLTQVPFAPVVYDVAIDVPWFPAHPTFGIGGPRGRAGSTPLGGSLSYGGATCYIGFKGSLNCSSMGHSFTVWTPYMTLS</sequence>
<protein>
    <recommendedName>
        <fullName evidence="4">Ig-like domain-containing protein</fullName>
    </recommendedName>
</protein>
<reference evidence="2 3" key="1">
    <citation type="submission" date="2021-01" db="EMBL/GenBank/DDBJ databases">
        <title>Genomics of switchgrass bacterial isolates.</title>
        <authorList>
            <person name="Shade A."/>
        </authorList>
    </citation>
    <scope>NUCLEOTIDE SEQUENCE [LARGE SCALE GENOMIC DNA]</scope>
    <source>
        <strain evidence="2 3">PvP111</strain>
    </source>
</reference>
<evidence type="ECO:0000313" key="3">
    <source>
        <dbReference type="Proteomes" id="UP000703038"/>
    </source>
</evidence>
<organism evidence="2 3">
    <name type="scientific">Rhodococcoides corynebacterioides</name>
    <dbReference type="NCBI Taxonomy" id="53972"/>
    <lineage>
        <taxon>Bacteria</taxon>
        <taxon>Bacillati</taxon>
        <taxon>Actinomycetota</taxon>
        <taxon>Actinomycetes</taxon>
        <taxon>Mycobacteriales</taxon>
        <taxon>Nocardiaceae</taxon>
        <taxon>Rhodococcoides</taxon>
    </lineage>
</organism>
<feature type="signal peptide" evidence="1">
    <location>
        <begin position="1"/>
        <end position="30"/>
    </location>
</feature>
<evidence type="ECO:0008006" key="4">
    <source>
        <dbReference type="Google" id="ProtNLM"/>
    </source>
</evidence>